<keyword evidence="2" id="KW-1133">Transmembrane helix</keyword>
<dbReference type="SUPFAM" id="SSF110997">
    <property type="entry name" value="Sporulation related repeat"/>
    <property type="match status" value="1"/>
</dbReference>
<dbReference type="PANTHER" id="PTHR38687:SF2">
    <property type="entry name" value="CELL DIVISION PROTEIN FTSN"/>
    <property type="match status" value="1"/>
</dbReference>
<keyword evidence="2" id="KW-0812">Transmembrane</keyword>
<feature type="region of interest" description="Disordered" evidence="1">
    <location>
        <begin position="63"/>
        <end position="87"/>
    </location>
</feature>
<dbReference type="InterPro" id="IPR052521">
    <property type="entry name" value="Cell_div_SPOR-domain"/>
</dbReference>
<evidence type="ECO:0000313" key="5">
    <source>
        <dbReference type="Proteomes" id="UP000288279"/>
    </source>
</evidence>
<proteinExistence type="predicted"/>
<feature type="compositionally biased region" description="Low complexity" evidence="1">
    <location>
        <begin position="63"/>
        <end position="78"/>
    </location>
</feature>
<dbReference type="InterPro" id="IPR007730">
    <property type="entry name" value="SPOR-like_dom"/>
</dbReference>
<dbReference type="Gene3D" id="3.30.70.1070">
    <property type="entry name" value="Sporulation related repeat"/>
    <property type="match status" value="1"/>
</dbReference>
<dbReference type="EMBL" id="PIQG01000003">
    <property type="protein sequence ID" value="RUO76677.1"/>
    <property type="molecule type" value="Genomic_DNA"/>
</dbReference>
<keyword evidence="4" id="KW-0131">Cell cycle</keyword>
<evidence type="ECO:0000256" key="1">
    <source>
        <dbReference type="SAM" id="MobiDB-lite"/>
    </source>
</evidence>
<keyword evidence="2" id="KW-0472">Membrane</keyword>
<keyword evidence="5" id="KW-1185">Reference proteome</keyword>
<evidence type="ECO:0000259" key="3">
    <source>
        <dbReference type="PROSITE" id="PS51724"/>
    </source>
</evidence>
<organism evidence="4 5">
    <name type="scientific">Pseudidiomarina taiwanensis</name>
    <dbReference type="NCBI Taxonomy" id="337250"/>
    <lineage>
        <taxon>Bacteria</taxon>
        <taxon>Pseudomonadati</taxon>
        <taxon>Pseudomonadota</taxon>
        <taxon>Gammaproteobacteria</taxon>
        <taxon>Alteromonadales</taxon>
        <taxon>Idiomarinaceae</taxon>
        <taxon>Pseudidiomarina</taxon>
    </lineage>
</organism>
<dbReference type="PROSITE" id="PS51724">
    <property type="entry name" value="SPOR"/>
    <property type="match status" value="1"/>
</dbReference>
<dbReference type="OrthoDB" id="8558195at2"/>
<dbReference type="GO" id="GO:0042834">
    <property type="term" value="F:peptidoglycan binding"/>
    <property type="evidence" value="ECO:0007669"/>
    <property type="project" value="InterPro"/>
</dbReference>
<dbReference type="Proteomes" id="UP000288279">
    <property type="component" value="Unassembled WGS sequence"/>
</dbReference>
<feature type="compositionally biased region" description="Basic residues" evidence="1">
    <location>
        <begin position="9"/>
        <end position="26"/>
    </location>
</feature>
<name>A0A432ZFD4_9GAMM</name>
<dbReference type="AlphaFoldDB" id="A0A432ZFD4"/>
<evidence type="ECO:0000256" key="2">
    <source>
        <dbReference type="SAM" id="Phobius"/>
    </source>
</evidence>
<feature type="domain" description="SPOR" evidence="3">
    <location>
        <begin position="110"/>
        <end position="189"/>
    </location>
</feature>
<dbReference type="PANTHER" id="PTHR38687">
    <property type="entry name" value="CELL DIVISION PROTEIN DEDD-RELATED"/>
    <property type="match status" value="1"/>
</dbReference>
<dbReference type="RefSeq" id="WP_126827544.1">
    <property type="nucleotide sequence ID" value="NZ_PIQG01000003.1"/>
</dbReference>
<sequence>MDYANRGRPPQKKKPQKKRTSKSRAKAPARPAVPWWLVILAIVLVVALVLGLRFISGKGEQQAQQPSAQPLPQQQTTAEDSEALPEKPEERWQYIEELENFEVEVDVPERELGPPKLMQCGSFRREADAQTLKAQIAMVGLEAQVRATNGSNGLWYRVILGPYETKRDAERDRHKLQRAQVFGCQIWNWNL</sequence>
<keyword evidence="4" id="KW-0132">Cell division</keyword>
<feature type="transmembrane region" description="Helical" evidence="2">
    <location>
        <begin position="33"/>
        <end position="55"/>
    </location>
</feature>
<dbReference type="GO" id="GO:0051301">
    <property type="term" value="P:cell division"/>
    <property type="evidence" value="ECO:0007669"/>
    <property type="project" value="UniProtKB-KW"/>
</dbReference>
<comment type="caution">
    <text evidence="4">The sequence shown here is derived from an EMBL/GenBank/DDBJ whole genome shotgun (WGS) entry which is preliminary data.</text>
</comment>
<protein>
    <submittedName>
        <fullName evidence="4">Cell division protein FtsN</fullName>
    </submittedName>
</protein>
<dbReference type="InterPro" id="IPR036680">
    <property type="entry name" value="SPOR-like_sf"/>
</dbReference>
<feature type="region of interest" description="Disordered" evidence="1">
    <location>
        <begin position="1"/>
        <end position="26"/>
    </location>
</feature>
<reference evidence="4 5" key="1">
    <citation type="journal article" date="2011" name="Front. Microbiol.">
        <title>Genomic signatures of strain selection and enhancement in Bacillus atrophaeus var. globigii, a historical biowarfare simulant.</title>
        <authorList>
            <person name="Gibbons H.S."/>
            <person name="Broomall S.M."/>
            <person name="McNew L.A."/>
            <person name="Daligault H."/>
            <person name="Chapman C."/>
            <person name="Bruce D."/>
            <person name="Karavis M."/>
            <person name="Krepps M."/>
            <person name="McGregor P.A."/>
            <person name="Hong C."/>
            <person name="Park K.H."/>
            <person name="Akmal A."/>
            <person name="Feldman A."/>
            <person name="Lin J.S."/>
            <person name="Chang W.E."/>
            <person name="Higgs B.W."/>
            <person name="Demirev P."/>
            <person name="Lindquist J."/>
            <person name="Liem A."/>
            <person name="Fochler E."/>
            <person name="Read T.D."/>
            <person name="Tapia R."/>
            <person name="Johnson S."/>
            <person name="Bishop-Lilly K.A."/>
            <person name="Detter C."/>
            <person name="Han C."/>
            <person name="Sozhamannan S."/>
            <person name="Rosenzweig C.N."/>
            <person name="Skowronski E.W."/>
        </authorList>
    </citation>
    <scope>NUCLEOTIDE SEQUENCE [LARGE SCALE GENOMIC DNA]</scope>
    <source>
        <strain evidence="4 5">PIT1</strain>
    </source>
</reference>
<dbReference type="Pfam" id="PF05036">
    <property type="entry name" value="SPOR"/>
    <property type="match status" value="1"/>
</dbReference>
<gene>
    <name evidence="4" type="ORF">CWI83_07050</name>
</gene>
<accession>A0A432ZFD4</accession>
<evidence type="ECO:0000313" key="4">
    <source>
        <dbReference type="EMBL" id="RUO76677.1"/>
    </source>
</evidence>